<dbReference type="AlphaFoldDB" id="A0A7J6MV80"/>
<dbReference type="Gene3D" id="3.40.50.300">
    <property type="entry name" value="P-loop containing nucleotide triphosphate hydrolases"/>
    <property type="match status" value="1"/>
</dbReference>
<reference evidence="10 11" key="1">
    <citation type="submission" date="2020-04" db="EMBL/GenBank/DDBJ databases">
        <title>Perkinsus chesapeaki whole genome sequence.</title>
        <authorList>
            <person name="Bogema D.R."/>
        </authorList>
    </citation>
    <scope>NUCLEOTIDE SEQUENCE [LARGE SCALE GENOMIC DNA]</scope>
    <source>
        <strain evidence="10">ATCC PRA-425</strain>
    </source>
</reference>
<dbReference type="OrthoDB" id="409395at2759"/>
<dbReference type="EMBL" id="JAAPAO010000046">
    <property type="protein sequence ID" value="KAF4675515.1"/>
    <property type="molecule type" value="Genomic_DNA"/>
</dbReference>
<dbReference type="SUPFAM" id="SSF55326">
    <property type="entry name" value="PurM N-terminal domain-like"/>
    <property type="match status" value="1"/>
</dbReference>
<dbReference type="InterPro" id="IPR036921">
    <property type="entry name" value="PurM-like_N_sf"/>
</dbReference>
<dbReference type="NCBIfam" id="TIGR00345">
    <property type="entry name" value="GET3_arsA_TRC40"/>
    <property type="match status" value="1"/>
</dbReference>
<evidence type="ECO:0000313" key="10">
    <source>
        <dbReference type="EMBL" id="KAF4675515.1"/>
    </source>
</evidence>
<dbReference type="InterPro" id="IPR027417">
    <property type="entry name" value="P-loop_NTPase"/>
</dbReference>
<dbReference type="PANTHER" id="PTHR10256">
    <property type="entry name" value="SELENIDE, WATER DIKINASE"/>
    <property type="match status" value="1"/>
</dbReference>
<dbReference type="Pfam" id="PF02374">
    <property type="entry name" value="ArsA_ATPase"/>
    <property type="match status" value="1"/>
</dbReference>
<evidence type="ECO:0000256" key="5">
    <source>
        <dbReference type="ARBA" id="ARBA00023266"/>
    </source>
</evidence>
<dbReference type="SUPFAM" id="SSF52540">
    <property type="entry name" value="P-loop containing nucleoside triphosphate hydrolases"/>
    <property type="match status" value="1"/>
</dbReference>
<organism evidence="10 11">
    <name type="scientific">Perkinsus chesapeaki</name>
    <name type="common">Clam parasite</name>
    <name type="synonym">Perkinsus andrewsi</name>
    <dbReference type="NCBI Taxonomy" id="330153"/>
    <lineage>
        <taxon>Eukaryota</taxon>
        <taxon>Sar</taxon>
        <taxon>Alveolata</taxon>
        <taxon>Perkinsozoa</taxon>
        <taxon>Perkinsea</taxon>
        <taxon>Perkinsida</taxon>
        <taxon>Perkinsidae</taxon>
        <taxon>Perkinsus</taxon>
    </lineage>
</organism>
<evidence type="ECO:0000313" key="11">
    <source>
        <dbReference type="Proteomes" id="UP000591131"/>
    </source>
</evidence>
<feature type="domain" description="ArsA/GET3 Anion-transporting ATPase-like" evidence="8">
    <location>
        <begin position="446"/>
        <end position="781"/>
    </location>
</feature>
<evidence type="ECO:0000256" key="1">
    <source>
        <dbReference type="ARBA" id="ARBA00022679"/>
    </source>
</evidence>
<dbReference type="Proteomes" id="UP000591131">
    <property type="component" value="Unassembled WGS sequence"/>
</dbReference>
<keyword evidence="3" id="KW-0418">Kinase</keyword>
<dbReference type="GO" id="GO:0016260">
    <property type="term" value="P:selenocysteine biosynthetic process"/>
    <property type="evidence" value="ECO:0007669"/>
    <property type="project" value="TreeGrafter"/>
</dbReference>
<name>A0A7J6MV80_PERCH</name>
<dbReference type="Pfam" id="PF00586">
    <property type="entry name" value="AIRS"/>
    <property type="match status" value="1"/>
</dbReference>
<evidence type="ECO:0000256" key="2">
    <source>
        <dbReference type="ARBA" id="ARBA00022741"/>
    </source>
</evidence>
<dbReference type="SUPFAM" id="SSF56042">
    <property type="entry name" value="PurM C-terminal domain-like"/>
    <property type="match status" value="1"/>
</dbReference>
<dbReference type="Gene3D" id="3.30.1330.10">
    <property type="entry name" value="PurM-like, N-terminal domain"/>
    <property type="match status" value="1"/>
</dbReference>
<dbReference type="Gene3D" id="3.90.650.10">
    <property type="entry name" value="PurM-like C-terminal domain"/>
    <property type="match status" value="1"/>
</dbReference>
<comment type="caution">
    <text evidence="10">The sequence shown here is derived from an EMBL/GenBank/DDBJ whole genome shotgun (WGS) entry which is preliminary data.</text>
</comment>
<feature type="domain" description="PurM-like C-terminal" evidence="9">
    <location>
        <begin position="183"/>
        <end position="361"/>
    </location>
</feature>
<dbReference type="GO" id="GO:0016887">
    <property type="term" value="F:ATP hydrolysis activity"/>
    <property type="evidence" value="ECO:0007669"/>
    <property type="project" value="InterPro"/>
</dbReference>
<evidence type="ECO:0000259" key="7">
    <source>
        <dbReference type="Pfam" id="PF00586"/>
    </source>
</evidence>
<dbReference type="GO" id="GO:0005524">
    <property type="term" value="F:ATP binding"/>
    <property type="evidence" value="ECO:0007669"/>
    <property type="project" value="UniProtKB-KW"/>
</dbReference>
<gene>
    <name evidence="10" type="ORF">FOL47_007653</name>
</gene>
<dbReference type="NCBIfam" id="TIGR00476">
    <property type="entry name" value="selD"/>
    <property type="match status" value="1"/>
</dbReference>
<dbReference type="InterPro" id="IPR036676">
    <property type="entry name" value="PurM-like_C_sf"/>
</dbReference>
<accession>A0A7J6MV80</accession>
<keyword evidence="1" id="KW-0808">Transferase</keyword>
<evidence type="ECO:0000259" key="8">
    <source>
        <dbReference type="Pfam" id="PF02374"/>
    </source>
</evidence>
<keyword evidence="11" id="KW-1185">Reference proteome</keyword>
<sequence length="887" mass="97496">MSNSTANSETFPECLPPRVWDPTSLGLSKDFVLTSFTDQLSSFLPQIGDGNMLTEDSPDCSVVPVGDGSRVLVSSTDFLSPISQSPFNQGWIAAANTLSDLYAVGADDISNVLMILTVSMKMSPEEQTIVTKKMIEGFNACCQEAGTKVTGGQTVFNPWPLLGGCAMATVPESQLVRTDLAVPGNVIVLTKPLGTQVTGNLALWMMNQSQWSKVVEAGLDTETCTRAVKMGDLSMMTLNKNGCRLMRQFGALGATDVTGFGLLGHADNLARVQKSGASIEIDTVPAIRGCKVLSEARPNGRDYGLFEGKAAETSGGLLVMLKDEETAREYIAALRACYKEDEPQHEWGWIVGRVVETNEGSMQGASIVANPRRMTPRDQKLCRAVLCDDMLTDKTSDSVVAYIGNNLQLTSCKFFWPLFLMSVSTVNSAHDRQAYIDKIVEDPNLKFIFVGGKGGVGKTTTSSAIAIQLAYDRKVLLLSTDPAHSLGDAFRTRFGGEPTPVPGIPNLDVLEINPHTYLAHELQQWGELAHQAGYNDLIDNVEKLQDWISGIPGIDEATALSSVVDLLEGGHYDIIVFDTAPTGHTLKLLQLPDILQVGLTKLESWQTSLWQYWQMVKGGNYTQTEALRKKVTARIRDYKKGIEKVGRMLKDRMRTTFVVVCIAEYLSIKESQRLLRELHKDQVAVSHVVVNQLVMGDFTSLSIEDAATNEKGEQVLGQAQWGTVQQAVQFCRARNAIQQKYLNELRAFPEVADANLSVVQLPLLPYEVTGISNLLNFSQMLLPKDYRKGRTITPLVNRVSVRQDLYGDSHSFMDGDRVIVTGLTKAQHYNGKPAEVVKVTDDGRVAVRVEVEPNKFKMLSLKQDNLKPVEDAEGDEEELNSKNPRFL</sequence>
<feature type="region of interest" description="Disordered" evidence="6">
    <location>
        <begin position="867"/>
        <end position="887"/>
    </location>
</feature>
<evidence type="ECO:0000256" key="3">
    <source>
        <dbReference type="ARBA" id="ARBA00022777"/>
    </source>
</evidence>
<dbReference type="GO" id="GO:0005737">
    <property type="term" value="C:cytoplasm"/>
    <property type="evidence" value="ECO:0007669"/>
    <property type="project" value="TreeGrafter"/>
</dbReference>
<dbReference type="Pfam" id="PF02769">
    <property type="entry name" value="AIRS_C"/>
    <property type="match status" value="1"/>
</dbReference>
<keyword evidence="2" id="KW-0547">Nucleotide-binding</keyword>
<protein>
    <submittedName>
        <fullName evidence="10">Uncharacterized protein</fullName>
    </submittedName>
</protein>
<proteinExistence type="predicted"/>
<keyword evidence="5" id="KW-0711">Selenium</keyword>
<dbReference type="InterPro" id="IPR010918">
    <property type="entry name" value="PurM-like_C_dom"/>
</dbReference>
<evidence type="ECO:0000259" key="9">
    <source>
        <dbReference type="Pfam" id="PF02769"/>
    </source>
</evidence>
<dbReference type="GO" id="GO:0004756">
    <property type="term" value="F:selenide, water dikinase activity"/>
    <property type="evidence" value="ECO:0007669"/>
    <property type="project" value="TreeGrafter"/>
</dbReference>
<evidence type="ECO:0000256" key="4">
    <source>
        <dbReference type="ARBA" id="ARBA00022840"/>
    </source>
</evidence>
<dbReference type="InterPro" id="IPR025723">
    <property type="entry name" value="ArsA/GET3_ATPase-like"/>
</dbReference>
<feature type="domain" description="PurM-like N-terminal" evidence="7">
    <location>
        <begin position="59"/>
        <end position="168"/>
    </location>
</feature>
<dbReference type="CDD" id="cd02035">
    <property type="entry name" value="ArsA"/>
    <property type="match status" value="1"/>
</dbReference>
<dbReference type="InterPro" id="IPR004536">
    <property type="entry name" value="SPS/SelD"/>
</dbReference>
<dbReference type="PANTHER" id="PTHR10256:SF0">
    <property type="entry name" value="INACTIVE SELENIDE, WATER DIKINASE-LIKE PROTEIN-RELATED"/>
    <property type="match status" value="1"/>
</dbReference>
<evidence type="ECO:0000256" key="6">
    <source>
        <dbReference type="SAM" id="MobiDB-lite"/>
    </source>
</evidence>
<keyword evidence="4" id="KW-0067">ATP-binding</keyword>
<dbReference type="InterPro" id="IPR016300">
    <property type="entry name" value="ATPase_ArsA/GET3"/>
</dbReference>
<dbReference type="InterPro" id="IPR016188">
    <property type="entry name" value="PurM-like_N"/>
</dbReference>